<dbReference type="Gene3D" id="1.10.10.60">
    <property type="entry name" value="Homeodomain-like"/>
    <property type="match status" value="1"/>
</dbReference>
<dbReference type="KEGG" id="dmp:FAK_07110"/>
<dbReference type="SUPFAM" id="SSF46689">
    <property type="entry name" value="Homeodomain-like"/>
    <property type="match status" value="1"/>
</dbReference>
<feature type="domain" description="DNA binding HTH" evidence="2">
    <location>
        <begin position="12"/>
        <end position="42"/>
    </location>
</feature>
<reference evidence="4" key="1">
    <citation type="journal article" date="2023" name="Arch. Microbiol.">
        <title>Desulfoferula mesophilus gen. nov. sp. nov., a mesophilic sulfate-reducing bacterium isolated from a brackish lake sediment.</title>
        <authorList>
            <person name="Watanabe T."/>
            <person name="Yabe T."/>
            <person name="Tsuji J.M."/>
            <person name="Fukui M."/>
        </authorList>
    </citation>
    <scope>NUCLEOTIDE SEQUENCE [LARGE SCALE GENOMIC DNA]</scope>
    <source>
        <strain evidence="4">12FAK</strain>
    </source>
</reference>
<organism evidence="3 4">
    <name type="scientific">Desulfoferula mesophila</name>
    <dbReference type="NCBI Taxonomy" id="3058419"/>
    <lineage>
        <taxon>Bacteria</taxon>
        <taxon>Pseudomonadati</taxon>
        <taxon>Thermodesulfobacteriota</taxon>
        <taxon>Desulfarculia</taxon>
        <taxon>Desulfarculales</taxon>
        <taxon>Desulfarculaceae</taxon>
        <taxon>Desulfoferula</taxon>
    </lineage>
</organism>
<sequence length="72" mass="8139">MNQTRTLQDARQRYIRKVLAHTKGDLEQASRILGITPAALSNLLRQSETPPSGEGKRSLSEPKQGWKHEKET</sequence>
<feature type="region of interest" description="Disordered" evidence="1">
    <location>
        <begin position="43"/>
        <end position="72"/>
    </location>
</feature>
<protein>
    <recommendedName>
        <fullName evidence="2">DNA binding HTH domain-containing protein</fullName>
    </recommendedName>
</protein>
<evidence type="ECO:0000259" key="2">
    <source>
        <dbReference type="Pfam" id="PF02954"/>
    </source>
</evidence>
<dbReference type="RefSeq" id="WP_350341532.1">
    <property type="nucleotide sequence ID" value="NZ_AP028679.1"/>
</dbReference>
<dbReference type="Proteomes" id="UP001366166">
    <property type="component" value="Chromosome"/>
</dbReference>
<dbReference type="Pfam" id="PF02954">
    <property type="entry name" value="HTH_8"/>
    <property type="match status" value="1"/>
</dbReference>
<proteinExistence type="predicted"/>
<evidence type="ECO:0000313" key="3">
    <source>
        <dbReference type="EMBL" id="BEQ13645.1"/>
    </source>
</evidence>
<keyword evidence="4" id="KW-1185">Reference proteome</keyword>
<feature type="compositionally biased region" description="Basic and acidic residues" evidence="1">
    <location>
        <begin position="54"/>
        <end position="72"/>
    </location>
</feature>
<dbReference type="EMBL" id="AP028679">
    <property type="protein sequence ID" value="BEQ13645.1"/>
    <property type="molecule type" value="Genomic_DNA"/>
</dbReference>
<dbReference type="InterPro" id="IPR009057">
    <property type="entry name" value="Homeodomain-like_sf"/>
</dbReference>
<evidence type="ECO:0000313" key="4">
    <source>
        <dbReference type="Proteomes" id="UP001366166"/>
    </source>
</evidence>
<evidence type="ECO:0000256" key="1">
    <source>
        <dbReference type="SAM" id="MobiDB-lite"/>
    </source>
</evidence>
<gene>
    <name evidence="3" type="ORF">FAK_07110</name>
</gene>
<dbReference type="AlphaFoldDB" id="A0AAU9EP02"/>
<dbReference type="InterPro" id="IPR002197">
    <property type="entry name" value="HTH_Fis"/>
</dbReference>
<dbReference type="GO" id="GO:0043565">
    <property type="term" value="F:sequence-specific DNA binding"/>
    <property type="evidence" value="ECO:0007669"/>
    <property type="project" value="InterPro"/>
</dbReference>
<name>A0AAU9EP02_9BACT</name>
<accession>A0AAU9EP02</accession>